<evidence type="ECO:0000313" key="4">
    <source>
        <dbReference type="Proteomes" id="UP001365542"/>
    </source>
</evidence>
<feature type="signal peptide" evidence="2">
    <location>
        <begin position="1"/>
        <end position="18"/>
    </location>
</feature>
<reference evidence="3 4" key="1">
    <citation type="submission" date="2019-10" db="EMBL/GenBank/DDBJ databases">
        <authorList>
            <person name="Palmer J.M."/>
        </authorList>
    </citation>
    <scope>NUCLEOTIDE SEQUENCE [LARGE SCALE GENOMIC DNA]</scope>
    <source>
        <strain evidence="3 4">TWF694</strain>
    </source>
</reference>
<sequence>MVLKSGLLLSAWLSLVAAIPIPQHETSGTGGEGTPLDGTSPSNGMQPTTAGLQGTRTLTQTMRRSRLQTGGNMNPSNLLGEDEYQPEIDTSLINMLGSPNNRALPDQQRRSRDSAGKLAPPGTFAYPHGWPNTDWGLNYRERYPDDMMSVTSMGKKPSKMLDTNRSNKEQNSPDTDWTGTQQPVKSQGLHKTEIQSVFSRKQTPRATYTPPTSSRRESNTQTPQQQHTEEVFVKSYREQYPEYADTISFLEDGDPHISAPSKQFIEHFKFHNVDMKSTSRIQIPPLMAFGKGPSGEGPGDVLRRDSDLLPSDLENVLWQFVESTDDAGVDKESCNISDFDCVNNNQGRKLPMAGEIKNGHEMFQVRNPGKTLKSVQYLVNIGPVKPLGFTGGPRGATDEHYF</sequence>
<proteinExistence type="predicted"/>
<feature type="chain" id="PRO_5043990282" evidence="2">
    <location>
        <begin position="19"/>
        <end position="402"/>
    </location>
</feature>
<feature type="region of interest" description="Disordered" evidence="1">
    <location>
        <begin position="148"/>
        <end position="230"/>
    </location>
</feature>
<feature type="region of interest" description="Disordered" evidence="1">
    <location>
        <begin position="96"/>
        <end position="133"/>
    </location>
</feature>
<dbReference type="AlphaFoldDB" id="A0AAV9XC62"/>
<name>A0AAV9XC62_9PEZI</name>
<evidence type="ECO:0000256" key="2">
    <source>
        <dbReference type="SAM" id="SignalP"/>
    </source>
</evidence>
<gene>
    <name evidence="3" type="ORF">TWF694_009882</name>
</gene>
<accession>A0AAV9XC62</accession>
<keyword evidence="2" id="KW-0732">Signal</keyword>
<comment type="caution">
    <text evidence="3">The sequence shown here is derived from an EMBL/GenBank/DDBJ whole genome shotgun (WGS) entry which is preliminary data.</text>
</comment>
<evidence type="ECO:0000256" key="1">
    <source>
        <dbReference type="SAM" id="MobiDB-lite"/>
    </source>
</evidence>
<evidence type="ECO:0000313" key="3">
    <source>
        <dbReference type="EMBL" id="KAK6539678.1"/>
    </source>
</evidence>
<protein>
    <submittedName>
        <fullName evidence="3">Uncharacterized protein</fullName>
    </submittedName>
</protein>
<feature type="compositionally biased region" description="Polar residues" evidence="1">
    <location>
        <begin position="194"/>
        <end position="226"/>
    </location>
</feature>
<organism evidence="3 4">
    <name type="scientific">Orbilia ellipsospora</name>
    <dbReference type="NCBI Taxonomy" id="2528407"/>
    <lineage>
        <taxon>Eukaryota</taxon>
        <taxon>Fungi</taxon>
        <taxon>Dikarya</taxon>
        <taxon>Ascomycota</taxon>
        <taxon>Pezizomycotina</taxon>
        <taxon>Orbiliomycetes</taxon>
        <taxon>Orbiliales</taxon>
        <taxon>Orbiliaceae</taxon>
        <taxon>Orbilia</taxon>
    </lineage>
</organism>
<dbReference type="Proteomes" id="UP001365542">
    <property type="component" value="Unassembled WGS sequence"/>
</dbReference>
<feature type="region of interest" description="Disordered" evidence="1">
    <location>
        <begin position="23"/>
        <end position="45"/>
    </location>
</feature>
<dbReference type="EMBL" id="JAVHJO010000006">
    <property type="protein sequence ID" value="KAK6539678.1"/>
    <property type="molecule type" value="Genomic_DNA"/>
</dbReference>
<feature type="compositionally biased region" description="Polar residues" evidence="1">
    <location>
        <begin position="161"/>
        <end position="185"/>
    </location>
</feature>
<keyword evidence="4" id="KW-1185">Reference proteome</keyword>